<evidence type="ECO:0000313" key="2">
    <source>
        <dbReference type="Proteomes" id="UP000830719"/>
    </source>
</evidence>
<name>A0AAE6IRB1_9ABAC</name>
<dbReference type="Proteomes" id="UP000830719">
    <property type="component" value="Segment"/>
</dbReference>
<dbReference type="KEGG" id="vg:80538089"/>
<protein>
    <submittedName>
        <fullName evidence="1">Uncharacterized protein</fullName>
    </submittedName>
</protein>
<keyword evidence="2" id="KW-1185">Reference proteome</keyword>
<dbReference type="EMBL" id="MK419956">
    <property type="protein sequence ID" value="QEI03589.1"/>
    <property type="molecule type" value="Genomic_DNA"/>
</dbReference>
<evidence type="ECO:0000313" key="1">
    <source>
        <dbReference type="EMBL" id="QEI03589.1"/>
    </source>
</evidence>
<reference evidence="1" key="1">
    <citation type="submission" date="2019-01" db="EMBL/GenBank/DDBJ databases">
        <authorList>
            <person name="Trentin L.B."/>
            <person name="Santos E.R."/>
            <person name="Silva L.A."/>
            <person name="Sosa-Gomez D.R."/>
            <person name="Ribeiro B.M."/>
            <person name="Ardisson-Araujo D.M.P."/>
        </authorList>
    </citation>
    <scope>NUCLEOTIDE SEQUENCE</scope>
    <source>
        <strain evidence="1">VPN54</strain>
    </source>
</reference>
<sequence>MIDIDQLVKITIKDWKSSGIHGVVIEDYDEFEAALIVLPGKGKIYYNGLKLTARIIRIDKLFVDLVAIE</sequence>
<dbReference type="RefSeq" id="YP_010799610.1">
    <property type="nucleotide sequence ID" value="NC_076682.1"/>
</dbReference>
<accession>A0AAE6IRB1</accession>
<organism evidence="1 2">
    <name type="scientific">Rachiplusia nu nucleopolyhedrovirus</name>
    <dbReference type="NCBI Taxonomy" id="2605775"/>
    <lineage>
        <taxon>Viruses</taxon>
        <taxon>Viruses incertae sedis</taxon>
        <taxon>Naldaviricetes</taxon>
        <taxon>Lefavirales</taxon>
        <taxon>Baculoviridae</taxon>
        <taxon>Alphabaculovirus</taxon>
        <taxon>Alphabaculovirus ranus</taxon>
    </lineage>
</organism>
<proteinExistence type="predicted"/>
<dbReference type="GeneID" id="80538089"/>